<dbReference type="Pfam" id="PF17919">
    <property type="entry name" value="RT_RNaseH_2"/>
    <property type="match status" value="1"/>
</dbReference>
<sequence length="546" mass="64051">MFSTPFNPYIIDYEPPRGFMMPKFMTYDKTSDPFDHFLHYRKLYFIDTFYGYHQIPMFQPDEEKTAFVTPYGLYCYKTKCAFGASAGKFLRFMVTQRGIKVNLDQIRAVMEMSALSNKKELQCLMSCLAVLGCFITRFIDKLRLFFLTLKEANTTIWMNDYERAFEEIKRYLTQPPILSSPELGEQLYMYLVVFDYAVSAVLFHHLKDKEQRPVYYINKTMVDGKYEAKDKCMARYLSQEQADLNKLSEWAVMRLLHIENVKADALAIITVTLLVKEAVLLPIYLQTASLIATTSVCSTSETDINWMCQIETYLSIGELLEEEKQTYKIRGQVAHFTLIRDNLFRQYFEGPYLKCLNNPEAQQNVENYVKRCDRCQRYAPIPRMPSEVLNSIMSPLPFTLWGMDIVAPLPIAVMQKKFLLVTTDYFSKWVEAEGYASIKDKNLERHLDWAVKIRRNAAIQMTSYHQRTIAHYNKKARPRSFKIETLVLIRIFENTANRGVGKFQANWEDPYVVTKAEDSMAYHFQTLDGVPLLRRWNMSNLKQYYQ</sequence>
<dbReference type="InterPro" id="IPR036397">
    <property type="entry name" value="RNaseH_sf"/>
</dbReference>
<dbReference type="InterPro" id="IPR041577">
    <property type="entry name" value="RT_RNaseH_2"/>
</dbReference>
<dbReference type="EMBL" id="AM466182">
    <property type="protein sequence ID" value="CAN79145.1"/>
    <property type="molecule type" value="Genomic_DNA"/>
</dbReference>
<accession>A5BP10</accession>
<gene>
    <name evidence="2" type="ORF">VITISV_005417</name>
</gene>
<dbReference type="Gene3D" id="3.10.10.10">
    <property type="entry name" value="HIV Type 1 Reverse Transcriptase, subunit A, domain 1"/>
    <property type="match status" value="1"/>
</dbReference>
<feature type="domain" description="Reverse transcriptase/retrotransposon-derived protein RNase H-like" evidence="1">
    <location>
        <begin position="157"/>
        <end position="224"/>
    </location>
</feature>
<dbReference type="InterPro" id="IPR043502">
    <property type="entry name" value="DNA/RNA_pol_sf"/>
</dbReference>
<dbReference type="AlphaFoldDB" id="A5BP10"/>
<dbReference type="PANTHER" id="PTHR48475">
    <property type="entry name" value="RIBONUCLEASE H"/>
    <property type="match status" value="1"/>
</dbReference>
<dbReference type="InterPro" id="IPR043128">
    <property type="entry name" value="Rev_trsase/Diguanyl_cyclase"/>
</dbReference>
<organism evidence="2">
    <name type="scientific">Vitis vinifera</name>
    <name type="common">Grape</name>
    <dbReference type="NCBI Taxonomy" id="29760"/>
    <lineage>
        <taxon>Eukaryota</taxon>
        <taxon>Viridiplantae</taxon>
        <taxon>Streptophyta</taxon>
        <taxon>Embryophyta</taxon>
        <taxon>Tracheophyta</taxon>
        <taxon>Spermatophyta</taxon>
        <taxon>Magnoliopsida</taxon>
        <taxon>eudicotyledons</taxon>
        <taxon>Gunneridae</taxon>
        <taxon>Pentapetalae</taxon>
        <taxon>rosids</taxon>
        <taxon>Vitales</taxon>
        <taxon>Vitaceae</taxon>
        <taxon>Viteae</taxon>
        <taxon>Vitis</taxon>
    </lineage>
</organism>
<protein>
    <recommendedName>
        <fullName evidence="1">Reverse transcriptase/retrotransposon-derived protein RNase H-like domain-containing protein</fullName>
    </recommendedName>
</protein>
<evidence type="ECO:0000313" key="2">
    <source>
        <dbReference type="EMBL" id="CAN79145.1"/>
    </source>
</evidence>
<evidence type="ECO:0000259" key="1">
    <source>
        <dbReference type="Pfam" id="PF17919"/>
    </source>
</evidence>
<dbReference type="GO" id="GO:0003676">
    <property type="term" value="F:nucleic acid binding"/>
    <property type="evidence" value="ECO:0007669"/>
    <property type="project" value="InterPro"/>
</dbReference>
<dbReference type="InterPro" id="IPR012337">
    <property type="entry name" value="RNaseH-like_sf"/>
</dbReference>
<name>A5BP10_VITVI</name>
<dbReference type="SUPFAM" id="SSF56672">
    <property type="entry name" value="DNA/RNA polymerases"/>
    <property type="match status" value="1"/>
</dbReference>
<reference evidence="2" key="1">
    <citation type="journal article" date="2007" name="PLoS ONE">
        <title>The first genome sequence of an elite grapevine cultivar (Pinot noir Vitis vinifera L.): coping with a highly heterozygous genome.</title>
        <authorList>
            <person name="Velasco R."/>
            <person name="Zharkikh A."/>
            <person name="Troggio M."/>
            <person name="Cartwright D.A."/>
            <person name="Cestaro A."/>
            <person name="Pruss D."/>
            <person name="Pindo M."/>
            <person name="FitzGerald L.M."/>
            <person name="Vezzulli S."/>
            <person name="Reid J."/>
            <person name="Malacarne G."/>
            <person name="Iliev D."/>
            <person name="Coppola G."/>
            <person name="Wardell B."/>
            <person name="Micheletti D."/>
            <person name="Macalma T."/>
            <person name="Facci M."/>
            <person name="Mitchell J.T."/>
            <person name="Perazzolli M."/>
            <person name="Eldredge G."/>
            <person name="Gatto P."/>
            <person name="Oyzerski R."/>
            <person name="Moretto M."/>
            <person name="Gutin N."/>
            <person name="Stefanini M."/>
            <person name="Chen Y."/>
            <person name="Segala C."/>
            <person name="Davenport C."/>
            <person name="Dematte L."/>
            <person name="Mraz A."/>
            <person name="Battilana J."/>
            <person name="Stormo K."/>
            <person name="Costa F."/>
            <person name="Tao Q."/>
            <person name="Si-Ammour A."/>
            <person name="Harkins T."/>
            <person name="Lackey A."/>
            <person name="Perbost C."/>
            <person name="Taillon B."/>
            <person name="Stella A."/>
            <person name="Solovyev V."/>
            <person name="Fawcett J.A."/>
            <person name="Sterck L."/>
            <person name="Vandepoele K."/>
            <person name="Grando S.M."/>
            <person name="Toppo S."/>
            <person name="Moser C."/>
            <person name="Lanchbury J."/>
            <person name="Bogden R."/>
            <person name="Skolnick M."/>
            <person name="Sgaramella V."/>
            <person name="Bhatnagar S.K."/>
            <person name="Fontana P."/>
            <person name="Gutin A."/>
            <person name="Van de Peer Y."/>
            <person name="Salamini F."/>
            <person name="Viola R."/>
        </authorList>
    </citation>
    <scope>NUCLEOTIDE SEQUENCE</scope>
</reference>
<dbReference type="PANTHER" id="PTHR48475:SF2">
    <property type="entry name" value="RIBONUCLEASE H"/>
    <property type="match status" value="1"/>
</dbReference>
<dbReference type="Gene3D" id="3.30.70.270">
    <property type="match status" value="1"/>
</dbReference>
<dbReference type="SUPFAM" id="SSF53098">
    <property type="entry name" value="Ribonuclease H-like"/>
    <property type="match status" value="1"/>
</dbReference>
<dbReference type="Gene3D" id="3.30.420.10">
    <property type="entry name" value="Ribonuclease H-like superfamily/Ribonuclease H"/>
    <property type="match status" value="1"/>
</dbReference>
<proteinExistence type="predicted"/>